<reference evidence="11 12" key="1">
    <citation type="journal article" date="2023" name="BMC Biol.">
        <title>The compact genome of the sponge Oopsacas minuta (Hexactinellida) is lacking key metazoan core genes.</title>
        <authorList>
            <person name="Santini S."/>
            <person name="Schenkelaars Q."/>
            <person name="Jourda C."/>
            <person name="Duchesne M."/>
            <person name="Belahbib H."/>
            <person name="Rocher C."/>
            <person name="Selva M."/>
            <person name="Riesgo A."/>
            <person name="Vervoort M."/>
            <person name="Leys S.P."/>
            <person name="Kodjabachian L."/>
            <person name="Le Bivic A."/>
            <person name="Borchiellini C."/>
            <person name="Claverie J.M."/>
            <person name="Renard E."/>
        </authorList>
    </citation>
    <scope>NUCLEOTIDE SEQUENCE [LARGE SCALE GENOMIC DNA]</scope>
    <source>
        <strain evidence="11">SPO-2</strain>
    </source>
</reference>
<feature type="domain" description="DEAD-box RNA helicase Q" evidence="10">
    <location>
        <begin position="21"/>
        <end position="49"/>
    </location>
</feature>
<dbReference type="Pfam" id="PF00271">
    <property type="entry name" value="Helicase_C"/>
    <property type="match status" value="1"/>
</dbReference>
<dbReference type="InterPro" id="IPR011545">
    <property type="entry name" value="DEAD/DEAH_box_helicase_dom"/>
</dbReference>
<dbReference type="InterPro" id="IPR027417">
    <property type="entry name" value="P-loop_NTPase"/>
</dbReference>
<dbReference type="PROSITE" id="PS51194">
    <property type="entry name" value="HELICASE_CTER"/>
    <property type="match status" value="1"/>
</dbReference>
<organism evidence="11 12">
    <name type="scientific">Oopsacas minuta</name>
    <dbReference type="NCBI Taxonomy" id="111878"/>
    <lineage>
        <taxon>Eukaryota</taxon>
        <taxon>Metazoa</taxon>
        <taxon>Porifera</taxon>
        <taxon>Hexactinellida</taxon>
        <taxon>Hexasterophora</taxon>
        <taxon>Lyssacinosida</taxon>
        <taxon>Leucopsacidae</taxon>
        <taxon>Oopsacas</taxon>
    </lineage>
</organism>
<evidence type="ECO:0000313" key="11">
    <source>
        <dbReference type="EMBL" id="KAI6645836.1"/>
    </source>
</evidence>
<dbReference type="GO" id="GO:0003724">
    <property type="term" value="F:RNA helicase activity"/>
    <property type="evidence" value="ECO:0007669"/>
    <property type="project" value="UniProtKB-EC"/>
</dbReference>
<comment type="similarity">
    <text evidence="7">Belongs to the DEAD box helicase family.</text>
</comment>
<gene>
    <name evidence="11" type="ORF">LOD99_13095</name>
</gene>
<dbReference type="SUPFAM" id="SSF52540">
    <property type="entry name" value="P-loop containing nucleoside triphosphate hydrolases"/>
    <property type="match status" value="1"/>
</dbReference>
<dbReference type="AlphaFoldDB" id="A0AAV7JAV6"/>
<dbReference type="SMART" id="SM00490">
    <property type="entry name" value="HELICc"/>
    <property type="match status" value="1"/>
</dbReference>
<evidence type="ECO:0000256" key="5">
    <source>
        <dbReference type="ARBA" id="ARBA00022840"/>
    </source>
</evidence>
<dbReference type="GO" id="GO:0005524">
    <property type="term" value="F:ATP binding"/>
    <property type="evidence" value="ECO:0007669"/>
    <property type="project" value="UniProtKB-KW"/>
</dbReference>
<dbReference type="GO" id="GO:0003676">
    <property type="term" value="F:nucleic acid binding"/>
    <property type="evidence" value="ECO:0007669"/>
    <property type="project" value="InterPro"/>
</dbReference>
<comment type="caution">
    <text evidence="11">The sequence shown here is derived from an EMBL/GenBank/DDBJ whole genome shotgun (WGS) entry which is preliminary data.</text>
</comment>
<dbReference type="InterPro" id="IPR050079">
    <property type="entry name" value="DEAD_box_RNA_helicase"/>
</dbReference>
<evidence type="ECO:0000256" key="4">
    <source>
        <dbReference type="ARBA" id="ARBA00022806"/>
    </source>
</evidence>
<dbReference type="PROSITE" id="PS51195">
    <property type="entry name" value="Q_MOTIF"/>
    <property type="match status" value="1"/>
</dbReference>
<evidence type="ECO:0000256" key="6">
    <source>
        <dbReference type="PROSITE-ProRule" id="PRU00552"/>
    </source>
</evidence>
<proteinExistence type="inferred from homology"/>
<evidence type="ECO:0000259" key="9">
    <source>
        <dbReference type="PROSITE" id="PS51194"/>
    </source>
</evidence>
<feature type="domain" description="Helicase ATP-binding" evidence="8">
    <location>
        <begin position="52"/>
        <end position="222"/>
    </location>
</feature>
<keyword evidence="3 7" id="KW-0378">Hydrolase</keyword>
<keyword evidence="12" id="KW-1185">Reference proteome</keyword>
<keyword evidence="2 7" id="KW-0547">Nucleotide-binding</keyword>
<dbReference type="CDD" id="cd18787">
    <property type="entry name" value="SF2_C_DEAD"/>
    <property type="match status" value="1"/>
</dbReference>
<dbReference type="SMART" id="SM00487">
    <property type="entry name" value="DEXDc"/>
    <property type="match status" value="1"/>
</dbReference>
<dbReference type="Proteomes" id="UP001165289">
    <property type="component" value="Unassembled WGS sequence"/>
</dbReference>
<dbReference type="InterPro" id="IPR000629">
    <property type="entry name" value="RNA-helicase_DEAD-box_CS"/>
</dbReference>
<dbReference type="PANTHER" id="PTHR47959:SF24">
    <property type="entry name" value="ATP-DEPENDENT RNA HELICASE"/>
    <property type="match status" value="1"/>
</dbReference>
<evidence type="ECO:0000256" key="1">
    <source>
        <dbReference type="ARBA" id="ARBA00012552"/>
    </source>
</evidence>
<dbReference type="InterPro" id="IPR014001">
    <property type="entry name" value="Helicase_ATP-bd"/>
</dbReference>
<dbReference type="PROSITE" id="PS00039">
    <property type="entry name" value="DEAD_ATP_HELICASE"/>
    <property type="match status" value="1"/>
</dbReference>
<dbReference type="GO" id="GO:0016787">
    <property type="term" value="F:hydrolase activity"/>
    <property type="evidence" value="ECO:0007669"/>
    <property type="project" value="UniProtKB-KW"/>
</dbReference>
<dbReference type="GO" id="GO:0005829">
    <property type="term" value="C:cytosol"/>
    <property type="evidence" value="ECO:0007669"/>
    <property type="project" value="TreeGrafter"/>
</dbReference>
<evidence type="ECO:0000256" key="7">
    <source>
        <dbReference type="RuleBase" id="RU000492"/>
    </source>
</evidence>
<evidence type="ECO:0000256" key="2">
    <source>
        <dbReference type="ARBA" id="ARBA00022741"/>
    </source>
</evidence>
<name>A0AAV7JAV6_9METZ</name>
<sequence>MTSSNKISKRKSIIEGDTSKDTFSDLELDEWVVRACSYLGIHHPTPVQSNCIPAILRGRDCIGCAETGSGKTAAFALPILQTLAVDPYGIFALVLTPTRELAIQIADQFKAFGAHISIRVTVVVGGMDMIEQGIMLANKPHVVVGTPGRLADHLKSTDFSLKKVRYLVLDEADRLLAPSFQPDLETIFSSLPARRQTLIFSATLTDTLKQLSAITNDNCFSWTEPRQTATVSTLDQKYIFIPAKVRDVYLTHLVDLFHTIENKTVLVFTSTCKSCQVLTELLRKLDCPCVCMHSIMNQSERIASLAKFKSSLIKVLVSTDVGSRGLDIPRVGVVINYNVPASPKDYVHRVGRTARAGLYGRAVTLVSQFDVKRLLAIEKLISTKMEKFELQESVVLKKLQTVSIARREVEVRLKENEFGEKQRINKAKRKLLEDALREQDELESEIKRKK</sequence>
<keyword evidence="4 7" id="KW-0347">Helicase</keyword>
<dbReference type="InterPro" id="IPR001650">
    <property type="entry name" value="Helicase_C-like"/>
</dbReference>
<dbReference type="PROSITE" id="PS51192">
    <property type="entry name" value="HELICASE_ATP_BIND_1"/>
    <property type="match status" value="1"/>
</dbReference>
<evidence type="ECO:0000313" key="12">
    <source>
        <dbReference type="Proteomes" id="UP001165289"/>
    </source>
</evidence>
<dbReference type="Pfam" id="PF00270">
    <property type="entry name" value="DEAD"/>
    <property type="match status" value="1"/>
</dbReference>
<dbReference type="EC" id="3.6.4.13" evidence="1"/>
<feature type="short sequence motif" description="Q motif" evidence="6">
    <location>
        <begin position="21"/>
        <end position="49"/>
    </location>
</feature>
<evidence type="ECO:0000259" key="10">
    <source>
        <dbReference type="PROSITE" id="PS51195"/>
    </source>
</evidence>
<evidence type="ECO:0000256" key="3">
    <source>
        <dbReference type="ARBA" id="ARBA00022801"/>
    </source>
</evidence>
<dbReference type="CDD" id="cd17955">
    <property type="entry name" value="DEADc_DDX49"/>
    <property type="match status" value="1"/>
</dbReference>
<accession>A0AAV7JAV6</accession>
<dbReference type="PANTHER" id="PTHR47959">
    <property type="entry name" value="ATP-DEPENDENT RNA HELICASE RHLE-RELATED"/>
    <property type="match status" value="1"/>
</dbReference>
<dbReference type="InterPro" id="IPR014014">
    <property type="entry name" value="RNA_helicase_DEAD_Q_motif"/>
</dbReference>
<dbReference type="EMBL" id="JAKMXF010000365">
    <property type="protein sequence ID" value="KAI6645836.1"/>
    <property type="molecule type" value="Genomic_DNA"/>
</dbReference>
<protein>
    <recommendedName>
        <fullName evidence="1">RNA helicase</fullName>
        <ecNumber evidence="1">3.6.4.13</ecNumber>
    </recommendedName>
</protein>
<keyword evidence="5 7" id="KW-0067">ATP-binding</keyword>
<dbReference type="Gene3D" id="3.40.50.300">
    <property type="entry name" value="P-loop containing nucleotide triphosphate hydrolases"/>
    <property type="match status" value="2"/>
</dbReference>
<evidence type="ECO:0000259" key="8">
    <source>
        <dbReference type="PROSITE" id="PS51192"/>
    </source>
</evidence>
<feature type="domain" description="Helicase C-terminal" evidence="9">
    <location>
        <begin position="252"/>
        <end position="396"/>
    </location>
</feature>